<feature type="region of interest" description="Disordered" evidence="1">
    <location>
        <begin position="522"/>
        <end position="544"/>
    </location>
</feature>
<feature type="region of interest" description="Disordered" evidence="1">
    <location>
        <begin position="164"/>
        <end position="188"/>
    </location>
</feature>
<reference evidence="2" key="1">
    <citation type="journal article" date="2021" name="Mol. Plant Microbe Interact.">
        <title>Complete Genome Sequence of the Plant-Pathogenic Fungus Colletotrichum lupini.</title>
        <authorList>
            <person name="Baroncelli R."/>
            <person name="Pensec F."/>
            <person name="Da Lio D."/>
            <person name="Boufleur T."/>
            <person name="Vicente I."/>
            <person name="Sarrocco S."/>
            <person name="Picot A."/>
            <person name="Baraldi E."/>
            <person name="Sukno S."/>
            <person name="Thon M."/>
            <person name="Le Floch G."/>
        </authorList>
    </citation>
    <scope>NUCLEOTIDE SEQUENCE</scope>
    <source>
        <strain evidence="2">IMI 504893</strain>
    </source>
</reference>
<dbReference type="AlphaFoldDB" id="A0A9Q8SW58"/>
<evidence type="ECO:0000313" key="2">
    <source>
        <dbReference type="EMBL" id="UQC84661.1"/>
    </source>
</evidence>
<dbReference type="KEGG" id="clup:CLUP02_10157"/>
<gene>
    <name evidence="2" type="ORF">CLUP02_10157</name>
</gene>
<protein>
    <submittedName>
        <fullName evidence="2">Uncharacterized protein</fullName>
    </submittedName>
</protein>
<dbReference type="Proteomes" id="UP000830671">
    <property type="component" value="Chromosome 5"/>
</dbReference>
<dbReference type="GeneID" id="73344143"/>
<keyword evidence="3" id="KW-1185">Reference proteome</keyword>
<name>A0A9Q8SW58_9PEZI</name>
<proteinExistence type="predicted"/>
<evidence type="ECO:0000256" key="1">
    <source>
        <dbReference type="SAM" id="MobiDB-lite"/>
    </source>
</evidence>
<feature type="compositionally biased region" description="Basic and acidic residues" evidence="1">
    <location>
        <begin position="529"/>
        <end position="544"/>
    </location>
</feature>
<organism evidence="2 3">
    <name type="scientific">Colletotrichum lupini</name>
    <dbReference type="NCBI Taxonomy" id="145971"/>
    <lineage>
        <taxon>Eukaryota</taxon>
        <taxon>Fungi</taxon>
        <taxon>Dikarya</taxon>
        <taxon>Ascomycota</taxon>
        <taxon>Pezizomycotina</taxon>
        <taxon>Sordariomycetes</taxon>
        <taxon>Hypocreomycetidae</taxon>
        <taxon>Glomerellales</taxon>
        <taxon>Glomerellaceae</taxon>
        <taxon>Colletotrichum</taxon>
        <taxon>Colletotrichum acutatum species complex</taxon>
    </lineage>
</organism>
<feature type="compositionally biased region" description="Basic and acidic residues" evidence="1">
    <location>
        <begin position="167"/>
        <end position="181"/>
    </location>
</feature>
<accession>A0A9Q8SW58</accession>
<evidence type="ECO:0000313" key="3">
    <source>
        <dbReference type="Proteomes" id="UP000830671"/>
    </source>
</evidence>
<dbReference type="RefSeq" id="XP_049146278.1">
    <property type="nucleotide sequence ID" value="XM_049289133.1"/>
</dbReference>
<sequence length="577" mass="64640">MSACAKRKLLERSWYAPSPLTSARCETRSAKTATATRSFQGRTSCGGRLQSADIANISLDQFCLDSRSPDLCIADTTKPRTKTQDLRRTGTWVWLLSLWARHVRYLPSPLLRPADPERTRVRRMHCWLDKDDRSKSRKGGQFVASTTLNELIISGSASCRPSPWTTHIEHWSTPRDMEGPGRTHSTSQHIHAIPPLNTRAQNTLILIFLHPHREWGKEDMSRGAREDNGASVGWSISRSASTRHDTAGAISLLPRSLVLYTRPAAVLGSLDAGPIPFTPVRPHRTFQINSISMRLEDPFLDETVELDQGPGPAVHFGNPVDRFLMFLFVFLVFFWRFFTGPLGVSAHQLFKVLHGTGRVACHPDRHELLTIPDEEKRERVQATLTILRPSLPRVFDAPIQAWPCSFPLGSRKIEHRVQRCRSRDWPLCNREIEGRNMSRALQKEDGQSGHSRGLCVYPFGKGASPFFGGAVTGPLAKPCQQFNGNMGPCDVSRAKDNTAAANARPGSAQYGQRRWNASYRTALSQPNDQSERQREGQAEAEKTQKKALSVDSSCKVFYSSFAYCIPRSKRKVLDFAG</sequence>
<dbReference type="EMBL" id="CP019477">
    <property type="protein sequence ID" value="UQC84661.1"/>
    <property type="molecule type" value="Genomic_DNA"/>
</dbReference>